<dbReference type="Pfam" id="PF11182">
    <property type="entry name" value="AlgF"/>
    <property type="match status" value="1"/>
</dbReference>
<evidence type="ECO:0000256" key="1">
    <source>
        <dbReference type="ARBA" id="ARBA00004418"/>
    </source>
</evidence>
<dbReference type="EMBL" id="JAOWKX010000004">
    <property type="protein sequence ID" value="MCV2884905.1"/>
    <property type="molecule type" value="Genomic_DNA"/>
</dbReference>
<evidence type="ECO:0000313" key="10">
    <source>
        <dbReference type="Proteomes" id="UP001652504"/>
    </source>
</evidence>
<evidence type="ECO:0000256" key="6">
    <source>
        <dbReference type="ARBA" id="ARBA00022764"/>
    </source>
</evidence>
<evidence type="ECO:0000313" key="9">
    <source>
        <dbReference type="EMBL" id="MCV2884905.1"/>
    </source>
</evidence>
<evidence type="ECO:0000256" key="3">
    <source>
        <dbReference type="ARBA" id="ARBA00010033"/>
    </source>
</evidence>
<gene>
    <name evidence="9" type="ORF">OE749_09375</name>
</gene>
<keyword evidence="7" id="KW-0016">Alginate biosynthesis</keyword>
<reference evidence="9 10" key="1">
    <citation type="submission" date="2022-10" db="EMBL/GenBank/DDBJ databases">
        <title>Aestuariibacter sp. AA17 isolated from Montipora capitata coral fragment.</title>
        <authorList>
            <person name="Emsley S.A."/>
            <person name="Pfannmuller K.M."/>
            <person name="Loughran R.M."/>
            <person name="Shlafstein M."/>
            <person name="Papke E."/>
            <person name="Saw J.H."/>
            <person name="Ushijima B."/>
            <person name="Videau P."/>
        </authorList>
    </citation>
    <scope>NUCLEOTIDE SEQUENCE [LARGE SCALE GENOMIC DNA]</scope>
    <source>
        <strain evidence="9 10">AA17</strain>
    </source>
</reference>
<keyword evidence="6" id="KW-0574">Periplasm</keyword>
<dbReference type="Proteomes" id="UP001652504">
    <property type="component" value="Unassembled WGS sequence"/>
</dbReference>
<evidence type="ECO:0000256" key="5">
    <source>
        <dbReference type="ARBA" id="ARBA00022729"/>
    </source>
</evidence>
<dbReference type="RefSeq" id="WP_263712187.1">
    <property type="nucleotide sequence ID" value="NZ_JAOWKX010000004.1"/>
</dbReference>
<dbReference type="InterPro" id="IPR035422">
    <property type="entry name" value="AlgF"/>
</dbReference>
<keyword evidence="10" id="KW-1185">Reference proteome</keyword>
<organism evidence="9 10">
    <name type="scientific">Fluctibacter corallii</name>
    <dbReference type="NCBI Taxonomy" id="2984329"/>
    <lineage>
        <taxon>Bacteria</taxon>
        <taxon>Pseudomonadati</taxon>
        <taxon>Pseudomonadota</taxon>
        <taxon>Gammaproteobacteria</taxon>
        <taxon>Alteromonadales</taxon>
        <taxon>Alteromonadaceae</taxon>
        <taxon>Fluctibacter</taxon>
    </lineage>
</organism>
<evidence type="ECO:0000256" key="7">
    <source>
        <dbReference type="ARBA" id="ARBA00022841"/>
    </source>
</evidence>
<feature type="chain" id="PRO_5045131560" description="Alginate biosynthesis protein AlgF" evidence="8">
    <location>
        <begin position="21"/>
        <end position="208"/>
    </location>
</feature>
<sequence>MTFRIAILFSFLAIFTFNTAAEDALYAKLPPSDAAFFRFININSQTIDVAYDNKRIGNLSQGEVSRYGYESFGSFTFSIGGKPLTLELKKGELATIVLDDTAENGYFTISEQVFDNKRKARIKLYNLTQRPTLTLKTADGKHDVVNSVEPHTVGFRDINAVNMPFAAFAEDTAVITTDAVALTRNKVTSVFAFNVNQNTQVTVRESER</sequence>
<comment type="caution">
    <text evidence="9">The sequence shown here is derived from an EMBL/GenBank/DDBJ whole genome shotgun (WGS) entry which is preliminary data.</text>
</comment>
<name>A0ABT3A893_9ALTE</name>
<proteinExistence type="inferred from homology"/>
<protein>
    <recommendedName>
        <fullName evidence="4">Alginate biosynthesis protein AlgF</fullName>
    </recommendedName>
</protein>
<keyword evidence="5 8" id="KW-0732">Signal</keyword>
<evidence type="ECO:0000256" key="2">
    <source>
        <dbReference type="ARBA" id="ARBA00005182"/>
    </source>
</evidence>
<comment type="similarity">
    <text evidence="3">Belongs to the AlgF family.</text>
</comment>
<comment type="subcellular location">
    <subcellularLocation>
        <location evidence="1">Periplasm</location>
    </subcellularLocation>
</comment>
<comment type="pathway">
    <text evidence="2">Glycan biosynthesis; alginate biosynthesis.</text>
</comment>
<accession>A0ABT3A893</accession>
<feature type="signal peptide" evidence="8">
    <location>
        <begin position="1"/>
        <end position="20"/>
    </location>
</feature>
<evidence type="ECO:0000256" key="8">
    <source>
        <dbReference type="SAM" id="SignalP"/>
    </source>
</evidence>
<evidence type="ECO:0000256" key="4">
    <source>
        <dbReference type="ARBA" id="ARBA00013964"/>
    </source>
</evidence>